<evidence type="ECO:0000313" key="2">
    <source>
        <dbReference type="EMBL" id="EFP96924.1"/>
    </source>
</evidence>
<feature type="domain" description="SnoaL-like" evidence="1">
    <location>
        <begin position="22"/>
        <end position="124"/>
    </location>
</feature>
<dbReference type="SUPFAM" id="SSF54427">
    <property type="entry name" value="NTF2-like"/>
    <property type="match status" value="1"/>
</dbReference>
<dbReference type="InterPro" id="IPR037401">
    <property type="entry name" value="SnoaL-like"/>
</dbReference>
<dbReference type="RefSeq" id="WP_009600985.1">
    <property type="nucleotide sequence ID" value="NZ_AEIU01000068.1"/>
</dbReference>
<dbReference type="Gene3D" id="3.10.450.50">
    <property type="match status" value="1"/>
</dbReference>
<evidence type="ECO:0000313" key="3">
    <source>
        <dbReference type="Proteomes" id="UP000002943"/>
    </source>
</evidence>
<accession>E3BIZ8</accession>
<dbReference type="Pfam" id="PF12680">
    <property type="entry name" value="SnoaL_2"/>
    <property type="match status" value="1"/>
</dbReference>
<protein>
    <recommendedName>
        <fullName evidence="1">SnoaL-like domain-containing protein</fullName>
    </recommendedName>
</protein>
<dbReference type="eggNOG" id="COG3631">
    <property type="taxonomic scope" value="Bacteria"/>
</dbReference>
<dbReference type="Proteomes" id="UP000002943">
    <property type="component" value="Unassembled WGS sequence"/>
</dbReference>
<dbReference type="InterPro" id="IPR032710">
    <property type="entry name" value="NTF2-like_dom_sf"/>
</dbReference>
<reference evidence="2 3" key="1">
    <citation type="journal article" date="2012" name="Int. J. Syst. Evol. Microbiol.">
        <title>Vibrio caribbeanicus sp. nov., isolated from the marine sponge Scleritoderma cyanea.</title>
        <authorList>
            <person name="Hoffmann M."/>
            <person name="Monday S.R."/>
            <person name="Allard M.W."/>
            <person name="Strain E.A."/>
            <person name="Whittaker P."/>
            <person name="Naum M."/>
            <person name="McCarthy P.J."/>
            <person name="Lopez J.V."/>
            <person name="Fischer M."/>
            <person name="Brown E.W."/>
        </authorList>
    </citation>
    <scope>NUCLEOTIDE SEQUENCE [LARGE SCALE GENOMIC DNA]</scope>
    <source>
        <strain evidence="2 3">ATCC BAA-2122</strain>
    </source>
</reference>
<organism evidence="2 3">
    <name type="scientific">Vibrio caribbeanicus ATCC BAA-2122</name>
    <dbReference type="NCBI Taxonomy" id="796620"/>
    <lineage>
        <taxon>Bacteria</taxon>
        <taxon>Pseudomonadati</taxon>
        <taxon>Pseudomonadota</taxon>
        <taxon>Gammaproteobacteria</taxon>
        <taxon>Vibrionales</taxon>
        <taxon>Vibrionaceae</taxon>
        <taxon>Vibrio</taxon>
    </lineage>
</organism>
<keyword evidence="3" id="KW-1185">Reference proteome</keyword>
<dbReference type="OrthoDB" id="13610at2"/>
<proteinExistence type="predicted"/>
<dbReference type="AlphaFoldDB" id="E3BIZ8"/>
<name>E3BIZ8_9VIBR</name>
<dbReference type="EMBL" id="AEIU01000068">
    <property type="protein sequence ID" value="EFP96924.1"/>
    <property type="molecule type" value="Genomic_DNA"/>
</dbReference>
<evidence type="ECO:0000259" key="1">
    <source>
        <dbReference type="Pfam" id="PF12680"/>
    </source>
</evidence>
<gene>
    <name evidence="2" type="ORF">VIBC2010_19940</name>
</gene>
<sequence length="139" mass="15449">MCTKELSLLKDYENTVSVGFLQSFSDAWNSHDIDRLMSFMSEDCVFHTVAGEGVLGNSIEGYEAVRESFAAVFERFPDATWSDPIHFVCGDRAITESTYSATNPDGSVTCARMVDVFTLKDGKIQVKNAFRKSRPLQSA</sequence>
<comment type="caution">
    <text evidence="2">The sequence shown here is derived from an EMBL/GenBank/DDBJ whole genome shotgun (WGS) entry which is preliminary data.</text>
</comment>
<dbReference type="STRING" id="796620.VIBC2010_19940"/>